<dbReference type="EMBL" id="CP001983">
    <property type="protein sequence ID" value="ADE70204.1"/>
    <property type="molecule type" value="Genomic_DNA"/>
</dbReference>
<dbReference type="Proteomes" id="UP000000935">
    <property type="component" value="Chromosome"/>
</dbReference>
<accession>D5DXE0</accession>
<name>D5DXE0_PRIM1</name>
<dbReference type="HOGENOM" id="CLU_194314_0_0_9"/>
<evidence type="ECO:0000313" key="2">
    <source>
        <dbReference type="EMBL" id="ADE70204.1"/>
    </source>
</evidence>
<keyword evidence="1" id="KW-0472">Membrane</keyword>
<gene>
    <name evidence="2" type="ordered locus">BMQ_3182</name>
</gene>
<organism evidence="2 3">
    <name type="scientific">Priestia megaterium (strain ATCC 12872 / QMB1551)</name>
    <name type="common">Bacillus megaterium</name>
    <dbReference type="NCBI Taxonomy" id="545693"/>
    <lineage>
        <taxon>Bacteria</taxon>
        <taxon>Bacillati</taxon>
        <taxon>Bacillota</taxon>
        <taxon>Bacilli</taxon>
        <taxon>Bacillales</taxon>
        <taxon>Bacillaceae</taxon>
        <taxon>Priestia</taxon>
    </lineage>
</organism>
<reference evidence="2 3" key="1">
    <citation type="journal article" date="2011" name="J. Bacteriol.">
        <title>Genome sequences of the biotechnologically important Bacillus megaterium strains QM B1551 and DSM319.</title>
        <authorList>
            <person name="Eppinger M."/>
            <person name="Bunk B."/>
            <person name="Johns M.A."/>
            <person name="Edirisinghe J.N."/>
            <person name="Kutumbaka K.K."/>
            <person name="Koenig S.S."/>
            <person name="Huot Creasy H."/>
            <person name="Rosovitz M.J."/>
            <person name="Riley D.R."/>
            <person name="Daugherty S."/>
            <person name="Martin M."/>
            <person name="Elbourne L.D."/>
            <person name="Paulsen I."/>
            <person name="Biedendieck R."/>
            <person name="Braun C."/>
            <person name="Grayburn S."/>
            <person name="Dhingra S."/>
            <person name="Lukyanchuk V."/>
            <person name="Ball B."/>
            <person name="Ul-Qamar R."/>
            <person name="Seibel J."/>
            <person name="Bremer E."/>
            <person name="Jahn D."/>
            <person name="Ravel J."/>
            <person name="Vary P.S."/>
        </authorList>
    </citation>
    <scope>NUCLEOTIDE SEQUENCE [LARGE SCALE GENOMIC DNA]</scope>
    <source>
        <strain evidence="3">ATCC 12872 / QMB1551</strain>
    </source>
</reference>
<protein>
    <submittedName>
        <fullName evidence="2">Uncharacterized protein</fullName>
    </submittedName>
</protein>
<keyword evidence="3" id="KW-1185">Reference proteome</keyword>
<keyword evidence="1" id="KW-0812">Transmembrane</keyword>
<keyword evidence="1" id="KW-1133">Transmembrane helix</keyword>
<evidence type="ECO:0000256" key="1">
    <source>
        <dbReference type="SAM" id="Phobius"/>
    </source>
</evidence>
<dbReference type="KEGG" id="bmq:BMQ_3182"/>
<feature type="transmembrane region" description="Helical" evidence="1">
    <location>
        <begin position="20"/>
        <end position="45"/>
    </location>
</feature>
<evidence type="ECO:0000313" key="3">
    <source>
        <dbReference type="Proteomes" id="UP000000935"/>
    </source>
</evidence>
<proteinExistence type="predicted"/>
<dbReference type="AlphaFoldDB" id="D5DXE0"/>
<sequence>MTWLLISLQGFAFRVRPVSLLVASAFPAGIFALLSYQQLEAITYIKPMFMTTMKKSERV</sequence>